<dbReference type="Proteomes" id="UP000682005">
    <property type="component" value="Chromosome 2"/>
</dbReference>
<reference evidence="2 4" key="2">
    <citation type="submission" date="2021-03" db="EMBL/GenBank/DDBJ databases">
        <title>Human Oral Microbial Genomes.</title>
        <authorList>
            <person name="Johnston C.D."/>
            <person name="Chen T."/>
            <person name="Dewhirst F.E."/>
        </authorList>
    </citation>
    <scope>NUCLEOTIDE SEQUENCE [LARGE SCALE GENOMIC DNA]</scope>
    <source>
        <strain evidence="2 4">W1435</strain>
    </source>
</reference>
<sequence length="373" mass="41390">MSDLSFPPANISDVMSGQKLADRLYPLIGTKFSLTKNPRTNGSALRKIISKQLDDGRIQIADKNDFEIVPVRKKGVPKLLACLADSYIVTTGNSYNLQVWNRFPNTSNVLVRYKKDNTLIKCDDIRFILVQIDTNKQQIKTIIVATPQYIVDNFGVFGVPTMKYQLIIAETKRKEITGLFPKCLFFNDTPNMTAHTQHGDFNITDSISTSPQSGKLLPLKVIKSKVVSSLLGRKLINADTKTRGQELERLVATLLGYQVDDPLVGGYPDIPNQLLEIKVQDSPTVDLGKYSPSNPVVIDANLNITTEDVRYLIALTDKSGNIEGISLCPGNKLGDSFTFVNGTSYKCQRSIPMNFLESFSGKSVFNPKYPGNQ</sequence>
<dbReference type="EMBL" id="CP072369">
    <property type="protein sequence ID" value="QUB86171.1"/>
    <property type="molecule type" value="Genomic_DNA"/>
</dbReference>
<organism evidence="1 3">
    <name type="scientific">Prevotella fusca JCM 17724</name>
    <dbReference type="NCBI Taxonomy" id="1236517"/>
    <lineage>
        <taxon>Bacteria</taxon>
        <taxon>Pseudomonadati</taxon>
        <taxon>Bacteroidota</taxon>
        <taxon>Bacteroidia</taxon>
        <taxon>Bacteroidales</taxon>
        <taxon>Prevotellaceae</taxon>
        <taxon>Prevotella</taxon>
    </lineage>
</organism>
<dbReference type="AlphaFoldDB" id="A0A0K1NNC2"/>
<gene>
    <name evidence="1" type="ORF">ADJ77_12370</name>
    <name evidence="2" type="ORF">J5A51_02600</name>
</gene>
<name>A0A0K1NNC2_9BACT</name>
<dbReference type="RefSeq" id="WP_050696485.1">
    <property type="nucleotide sequence ID" value="NZ_CP012075.1"/>
</dbReference>
<dbReference type="Proteomes" id="UP000060345">
    <property type="component" value="Chromosome 2"/>
</dbReference>
<evidence type="ECO:0000313" key="1">
    <source>
        <dbReference type="EMBL" id="AKU70530.1"/>
    </source>
</evidence>
<accession>A0A0K1NNC2</accession>
<reference evidence="1 3" key="1">
    <citation type="submission" date="2015-07" db="EMBL/GenBank/DDBJ databases">
        <authorList>
            <person name="Noorani M."/>
        </authorList>
    </citation>
    <scope>NUCLEOTIDE SEQUENCE [LARGE SCALE GENOMIC DNA]</scope>
    <source>
        <strain evidence="1 3">W1435</strain>
    </source>
</reference>
<protein>
    <submittedName>
        <fullName evidence="1">Uncharacterized protein</fullName>
    </submittedName>
</protein>
<evidence type="ECO:0000313" key="2">
    <source>
        <dbReference type="EMBL" id="QUB86171.1"/>
    </source>
</evidence>
<evidence type="ECO:0000313" key="4">
    <source>
        <dbReference type="Proteomes" id="UP000682005"/>
    </source>
</evidence>
<evidence type="ECO:0000313" key="3">
    <source>
        <dbReference type="Proteomes" id="UP000060345"/>
    </source>
</evidence>
<proteinExistence type="predicted"/>
<dbReference type="KEGG" id="pfus:ADJ77_12370"/>
<dbReference type="EMBL" id="CP012075">
    <property type="protein sequence ID" value="AKU70530.1"/>
    <property type="molecule type" value="Genomic_DNA"/>
</dbReference>
<keyword evidence="4" id="KW-1185">Reference proteome</keyword>